<dbReference type="InterPro" id="IPR036397">
    <property type="entry name" value="RNaseH_sf"/>
</dbReference>
<dbReference type="SMART" id="SM00479">
    <property type="entry name" value="EXOIII"/>
    <property type="match status" value="1"/>
</dbReference>
<evidence type="ECO:0000256" key="2">
    <source>
        <dbReference type="ARBA" id="ARBA00022801"/>
    </source>
</evidence>
<dbReference type="AlphaFoldDB" id="A0AAE7DWM7"/>
<dbReference type="SUPFAM" id="SSF53098">
    <property type="entry name" value="Ribonuclease H-like"/>
    <property type="match status" value="1"/>
</dbReference>
<protein>
    <submittedName>
        <fullName evidence="5">3'-5' exonuclease</fullName>
    </submittedName>
</protein>
<dbReference type="PANTHER" id="PTHR30231:SF4">
    <property type="entry name" value="PROTEIN NEN2"/>
    <property type="match status" value="1"/>
</dbReference>
<keyword evidence="1" id="KW-0540">Nuclease</keyword>
<dbReference type="InterPro" id="IPR012337">
    <property type="entry name" value="RNaseH-like_sf"/>
</dbReference>
<dbReference type="RefSeq" id="WP_171382036.1">
    <property type="nucleotide sequence ID" value="NZ_CP053541.1"/>
</dbReference>
<evidence type="ECO:0000256" key="1">
    <source>
        <dbReference type="ARBA" id="ARBA00022722"/>
    </source>
</evidence>
<dbReference type="GO" id="GO:0003676">
    <property type="term" value="F:nucleic acid binding"/>
    <property type="evidence" value="ECO:0007669"/>
    <property type="project" value="InterPro"/>
</dbReference>
<evidence type="ECO:0000313" key="5">
    <source>
        <dbReference type="EMBL" id="QJY35931.1"/>
    </source>
</evidence>
<accession>A0AAE7DWM7</accession>
<organism evidence="5 6">
    <name type="scientific">Vibrio europaeus</name>
    <dbReference type="NCBI Taxonomy" id="300876"/>
    <lineage>
        <taxon>Bacteria</taxon>
        <taxon>Pseudomonadati</taxon>
        <taxon>Pseudomonadota</taxon>
        <taxon>Gammaproteobacteria</taxon>
        <taxon>Vibrionales</taxon>
        <taxon>Vibrionaceae</taxon>
        <taxon>Vibrio</taxon>
        <taxon>Vibrio oreintalis group</taxon>
    </lineage>
</organism>
<dbReference type="GO" id="GO:0008408">
    <property type="term" value="F:3'-5' exonuclease activity"/>
    <property type="evidence" value="ECO:0007669"/>
    <property type="project" value="TreeGrafter"/>
</dbReference>
<dbReference type="Proteomes" id="UP000501443">
    <property type="component" value="Chromosome 1"/>
</dbReference>
<name>A0AAE7DWM7_9VIBR</name>
<dbReference type="Gene3D" id="3.30.420.10">
    <property type="entry name" value="Ribonuclease H-like superfamily/Ribonuclease H"/>
    <property type="match status" value="1"/>
</dbReference>
<keyword evidence="2" id="KW-0378">Hydrolase</keyword>
<dbReference type="CDD" id="cd06127">
    <property type="entry name" value="DEDDh"/>
    <property type="match status" value="1"/>
</dbReference>
<reference evidence="5 6" key="1">
    <citation type="submission" date="2020-05" db="EMBL/GenBank/DDBJ databases">
        <title>First description outside Europe of the emergent pathogen for shellfish aquaculture Vibrio europaeus.</title>
        <authorList>
            <person name="Dubert J."/>
            <person name="Rojas R."/>
        </authorList>
    </citation>
    <scope>NUCLEOTIDE SEQUENCE [LARGE SCALE GENOMIC DNA]</scope>
    <source>
        <strain evidence="5 6">NPI-1</strain>
    </source>
</reference>
<dbReference type="InterPro" id="IPR013520">
    <property type="entry name" value="Ribonucl_H"/>
</dbReference>
<evidence type="ECO:0000259" key="4">
    <source>
        <dbReference type="SMART" id="SM00479"/>
    </source>
</evidence>
<dbReference type="EMBL" id="CP053541">
    <property type="protein sequence ID" value="QJY35931.1"/>
    <property type="molecule type" value="Genomic_DNA"/>
</dbReference>
<evidence type="ECO:0000313" key="6">
    <source>
        <dbReference type="Proteomes" id="UP000501443"/>
    </source>
</evidence>
<dbReference type="PANTHER" id="PTHR30231">
    <property type="entry name" value="DNA POLYMERASE III SUBUNIT EPSILON"/>
    <property type="match status" value="1"/>
</dbReference>
<dbReference type="GO" id="GO:0006259">
    <property type="term" value="P:DNA metabolic process"/>
    <property type="evidence" value="ECO:0007669"/>
    <property type="project" value="UniProtKB-ARBA"/>
</dbReference>
<proteinExistence type="predicted"/>
<gene>
    <name evidence="5" type="ORF">HOO69_04625</name>
</gene>
<dbReference type="GO" id="GO:0005829">
    <property type="term" value="C:cytosol"/>
    <property type="evidence" value="ECO:0007669"/>
    <property type="project" value="TreeGrafter"/>
</dbReference>
<evidence type="ECO:0000256" key="3">
    <source>
        <dbReference type="ARBA" id="ARBA00022839"/>
    </source>
</evidence>
<feature type="domain" description="Exonuclease" evidence="4">
    <location>
        <begin position="50"/>
        <end position="224"/>
    </location>
</feature>
<dbReference type="Pfam" id="PF00929">
    <property type="entry name" value="RNase_T"/>
    <property type="match status" value="1"/>
</dbReference>
<keyword evidence="3 5" id="KW-0269">Exonuclease</keyword>
<sequence>MKILTDFFHPLSRFNRKRAHYRGQVPLPADLNSVFNFESVPVDANAKGLDYLVLDLETTGLDAESDLILSMGWVEVSNGVIDLSTAQHFYLSNESQIKPETAVINHITPKMLEDGISIHDAMKTLFEVAQGKVLVAHSCSVENSFIQRYLSYRFQLNAVPLMWLDTLCIEKKLARAINNHQDLDVSLGATRERYQLPEYIEHNALMDAVATAELLLAQEARLASSKPVTIGLLYRLSH</sequence>